<protein>
    <submittedName>
        <fullName evidence="2">Uncharacterized protein</fullName>
    </submittedName>
</protein>
<reference evidence="2 3" key="1">
    <citation type="submission" date="2015-10" db="EMBL/GenBank/DDBJ databases">
        <title>Draft genome sequence of Streptomyces curacoi DSM 40107, type strain for the species Streptomyces curacoi.</title>
        <authorList>
            <person name="Ruckert C."/>
            <person name="Winkler A."/>
            <person name="Kalinowski J."/>
            <person name="Kampfer P."/>
            <person name="Glaeser S."/>
        </authorList>
    </citation>
    <scope>NUCLEOTIDE SEQUENCE [LARGE SCALE GENOMIC DNA]</scope>
    <source>
        <strain evidence="2 3">DSM 40107</strain>
    </source>
</reference>
<accession>A0A124GUW8</accession>
<sequence>MITELAVERVEFTCGHCWHKWSVDYDVQHYRDDNGDEWEYFTRDGRGVTSPYEPQGAPPCPICGRHWVGRLAARRPIPVPPGAVDTPRLRITAPREQHRADRYGVPPLEAHAHEQPRQDTPATSPTDR</sequence>
<organism evidence="2 3">
    <name type="scientific">Streptomyces curacoi</name>
    <dbReference type="NCBI Taxonomy" id="146536"/>
    <lineage>
        <taxon>Bacteria</taxon>
        <taxon>Bacillati</taxon>
        <taxon>Actinomycetota</taxon>
        <taxon>Actinomycetes</taxon>
        <taxon>Kitasatosporales</taxon>
        <taxon>Streptomycetaceae</taxon>
        <taxon>Streptomyces</taxon>
    </lineage>
</organism>
<dbReference type="Proteomes" id="UP000054024">
    <property type="component" value="Unassembled WGS sequence"/>
</dbReference>
<feature type="compositionally biased region" description="Polar residues" evidence="1">
    <location>
        <begin position="118"/>
        <end position="128"/>
    </location>
</feature>
<evidence type="ECO:0000313" key="3">
    <source>
        <dbReference type="Proteomes" id="UP000054024"/>
    </source>
</evidence>
<evidence type="ECO:0000256" key="1">
    <source>
        <dbReference type="SAM" id="MobiDB-lite"/>
    </source>
</evidence>
<gene>
    <name evidence="2" type="ORF">AQI70_34095</name>
</gene>
<evidence type="ECO:0000313" key="2">
    <source>
        <dbReference type="EMBL" id="KUM68223.1"/>
    </source>
</evidence>
<dbReference type="RefSeq" id="WP_062156310.1">
    <property type="nucleotide sequence ID" value="NZ_KQ947996.1"/>
</dbReference>
<dbReference type="EMBL" id="LMWJ01000032">
    <property type="protein sequence ID" value="KUM68223.1"/>
    <property type="molecule type" value="Genomic_DNA"/>
</dbReference>
<name>A0A124GUW8_9ACTN</name>
<feature type="region of interest" description="Disordered" evidence="1">
    <location>
        <begin position="76"/>
        <end position="128"/>
    </location>
</feature>
<keyword evidence="3" id="KW-1185">Reference proteome</keyword>
<dbReference type="OrthoDB" id="3872345at2"/>
<proteinExistence type="predicted"/>
<dbReference type="AlphaFoldDB" id="A0A124GUW8"/>
<comment type="caution">
    <text evidence="2">The sequence shown here is derived from an EMBL/GenBank/DDBJ whole genome shotgun (WGS) entry which is preliminary data.</text>
</comment>
<feature type="compositionally biased region" description="Basic and acidic residues" evidence="1">
    <location>
        <begin position="93"/>
        <end position="102"/>
    </location>
</feature>